<keyword evidence="2" id="KW-1185">Reference proteome</keyword>
<dbReference type="Proteomes" id="UP001152795">
    <property type="component" value="Unassembled WGS sequence"/>
</dbReference>
<proteinExistence type="predicted"/>
<sequence>YVDDIFETFVQSTEYDGERASKALAEITPSPMDTMLEKQPKDEAIAKRDQRKQMVIEDVPATATVCEAAEHVTVTTRQKPRCKSCGHPMKGHKFVVGCTKNQNSSVE</sequence>
<accession>A0A7D9LYY6</accession>
<protein>
    <submittedName>
        <fullName evidence="1">Uncharacterized protein</fullName>
    </submittedName>
</protein>
<dbReference type="EMBL" id="CACRXK020024839">
    <property type="protein sequence ID" value="CAB4038996.1"/>
    <property type="molecule type" value="Genomic_DNA"/>
</dbReference>
<dbReference type="AlphaFoldDB" id="A0A7D9LYY6"/>
<feature type="non-terminal residue" evidence="1">
    <location>
        <position position="1"/>
    </location>
</feature>
<gene>
    <name evidence="1" type="ORF">PACLA_8A004978</name>
</gene>
<organism evidence="1 2">
    <name type="scientific">Paramuricea clavata</name>
    <name type="common">Red gorgonian</name>
    <name type="synonym">Violescent sea-whip</name>
    <dbReference type="NCBI Taxonomy" id="317549"/>
    <lineage>
        <taxon>Eukaryota</taxon>
        <taxon>Metazoa</taxon>
        <taxon>Cnidaria</taxon>
        <taxon>Anthozoa</taxon>
        <taxon>Octocorallia</taxon>
        <taxon>Malacalcyonacea</taxon>
        <taxon>Plexauridae</taxon>
        <taxon>Paramuricea</taxon>
    </lineage>
</organism>
<evidence type="ECO:0000313" key="2">
    <source>
        <dbReference type="Proteomes" id="UP001152795"/>
    </source>
</evidence>
<name>A0A7D9LYY6_PARCT</name>
<comment type="caution">
    <text evidence="1">The sequence shown here is derived from an EMBL/GenBank/DDBJ whole genome shotgun (WGS) entry which is preliminary data.</text>
</comment>
<reference evidence="1" key="1">
    <citation type="submission" date="2020-04" db="EMBL/GenBank/DDBJ databases">
        <authorList>
            <person name="Alioto T."/>
            <person name="Alioto T."/>
            <person name="Gomez Garrido J."/>
        </authorList>
    </citation>
    <scope>NUCLEOTIDE SEQUENCE</scope>
    <source>
        <strain evidence="1">A484AB</strain>
    </source>
</reference>
<dbReference type="OrthoDB" id="3252109at2759"/>
<evidence type="ECO:0000313" key="1">
    <source>
        <dbReference type="EMBL" id="CAB4038996.1"/>
    </source>
</evidence>